<dbReference type="NCBIfam" id="TIGR00593">
    <property type="entry name" value="pola"/>
    <property type="match status" value="1"/>
</dbReference>
<dbReference type="SMART" id="SM00474">
    <property type="entry name" value="35EXOc"/>
    <property type="match status" value="1"/>
</dbReference>
<dbReference type="Gene3D" id="1.10.150.20">
    <property type="entry name" value="5' to 3' exonuclease, C-terminal subdomain"/>
    <property type="match status" value="2"/>
</dbReference>
<evidence type="ECO:0000256" key="3">
    <source>
        <dbReference type="ARBA" id="ARBA00022679"/>
    </source>
</evidence>
<evidence type="ECO:0000259" key="15">
    <source>
        <dbReference type="SMART" id="SM00475"/>
    </source>
</evidence>
<comment type="similarity">
    <text evidence="1">Belongs to the DNA polymerase type-A family.</text>
</comment>
<feature type="domain" description="3'-5' exonuclease" evidence="14">
    <location>
        <begin position="308"/>
        <end position="507"/>
    </location>
</feature>
<dbReference type="InterPro" id="IPR012337">
    <property type="entry name" value="RNaseH-like_sf"/>
</dbReference>
<dbReference type="CDD" id="cd09898">
    <property type="entry name" value="H3TH_53EXO"/>
    <property type="match status" value="1"/>
</dbReference>
<accession>A0A381QFN2</accession>
<dbReference type="SUPFAM" id="SSF47807">
    <property type="entry name" value="5' to 3' exonuclease, C-terminal subdomain"/>
    <property type="match status" value="1"/>
</dbReference>
<name>A0A381QFN2_9ZZZZ</name>
<dbReference type="CDD" id="cd08637">
    <property type="entry name" value="DNA_pol_A_pol_I_C"/>
    <property type="match status" value="1"/>
</dbReference>
<keyword evidence="6" id="KW-0540">Nuclease</keyword>
<dbReference type="InterPro" id="IPR036397">
    <property type="entry name" value="RNaseH_sf"/>
</dbReference>
<reference evidence="17" key="1">
    <citation type="submission" date="2018-05" db="EMBL/GenBank/DDBJ databases">
        <authorList>
            <person name="Lanie J.A."/>
            <person name="Ng W.-L."/>
            <person name="Kazmierczak K.M."/>
            <person name="Andrzejewski T.M."/>
            <person name="Davidsen T.M."/>
            <person name="Wayne K.J."/>
            <person name="Tettelin H."/>
            <person name="Glass J.I."/>
            <person name="Rusch D."/>
            <person name="Podicherti R."/>
            <person name="Tsui H.-C.T."/>
            <person name="Winkler M.E."/>
        </authorList>
    </citation>
    <scope>NUCLEOTIDE SEQUENCE</scope>
</reference>
<dbReference type="GO" id="GO:0008409">
    <property type="term" value="F:5'-3' exonuclease activity"/>
    <property type="evidence" value="ECO:0007669"/>
    <property type="project" value="InterPro"/>
</dbReference>
<evidence type="ECO:0000256" key="10">
    <source>
        <dbReference type="ARBA" id="ARBA00022932"/>
    </source>
</evidence>
<dbReference type="InterPro" id="IPR008918">
    <property type="entry name" value="HhH2"/>
</dbReference>
<evidence type="ECO:0000256" key="7">
    <source>
        <dbReference type="ARBA" id="ARBA00022763"/>
    </source>
</evidence>
<dbReference type="InterPro" id="IPR043502">
    <property type="entry name" value="DNA/RNA_pol_sf"/>
</dbReference>
<dbReference type="EMBL" id="UINC01001294">
    <property type="protein sequence ID" value="SUZ76887.1"/>
    <property type="molecule type" value="Genomic_DNA"/>
</dbReference>
<keyword evidence="8" id="KW-0378">Hydrolase</keyword>
<keyword evidence="7" id="KW-0227">DNA damage</keyword>
<keyword evidence="4" id="KW-0548">Nucleotidyltransferase</keyword>
<evidence type="ECO:0000313" key="17">
    <source>
        <dbReference type="EMBL" id="SUZ76887.1"/>
    </source>
</evidence>
<dbReference type="CDD" id="cd09859">
    <property type="entry name" value="PIN_53EXO"/>
    <property type="match status" value="1"/>
</dbReference>
<feature type="domain" description="DNA-directed DNA polymerase family A palm" evidence="16">
    <location>
        <begin position="675"/>
        <end position="881"/>
    </location>
</feature>
<keyword evidence="5" id="KW-0235">DNA replication</keyword>
<dbReference type="SUPFAM" id="SSF56672">
    <property type="entry name" value="DNA/RNA polymerases"/>
    <property type="match status" value="1"/>
</dbReference>
<dbReference type="InterPro" id="IPR002562">
    <property type="entry name" value="3'-5'_exonuclease_dom"/>
</dbReference>
<keyword evidence="11" id="KW-0238">DNA-binding</keyword>
<dbReference type="CDD" id="cd06139">
    <property type="entry name" value="DNA_polA_I_Ecoli_like_exo"/>
    <property type="match status" value="1"/>
</dbReference>
<proteinExistence type="inferred from homology"/>
<dbReference type="PROSITE" id="PS00447">
    <property type="entry name" value="DNA_POLYMERASE_A"/>
    <property type="match status" value="1"/>
</dbReference>
<dbReference type="Pfam" id="PF02739">
    <property type="entry name" value="5_3_exonuc_N"/>
    <property type="match status" value="1"/>
</dbReference>
<dbReference type="GO" id="GO:0003677">
    <property type="term" value="F:DNA binding"/>
    <property type="evidence" value="ECO:0007669"/>
    <property type="project" value="UniProtKB-KW"/>
</dbReference>
<protein>
    <recommendedName>
        <fullName evidence="2">DNA-directed DNA polymerase</fullName>
        <ecNumber evidence="2">2.7.7.7</ecNumber>
    </recommendedName>
</protein>
<evidence type="ECO:0000256" key="4">
    <source>
        <dbReference type="ARBA" id="ARBA00022695"/>
    </source>
</evidence>
<dbReference type="PRINTS" id="PR00868">
    <property type="entry name" value="DNAPOLI"/>
</dbReference>
<dbReference type="GO" id="GO:0008408">
    <property type="term" value="F:3'-5' exonuclease activity"/>
    <property type="evidence" value="ECO:0007669"/>
    <property type="project" value="InterPro"/>
</dbReference>
<dbReference type="InterPro" id="IPR001098">
    <property type="entry name" value="DNA-dir_DNA_pol_A_palm_dom"/>
</dbReference>
<dbReference type="InterPro" id="IPR018320">
    <property type="entry name" value="DNA_polymerase_1"/>
</dbReference>
<evidence type="ECO:0000256" key="6">
    <source>
        <dbReference type="ARBA" id="ARBA00022722"/>
    </source>
</evidence>
<evidence type="ECO:0000256" key="12">
    <source>
        <dbReference type="ARBA" id="ARBA00023204"/>
    </source>
</evidence>
<keyword evidence="9" id="KW-0269">Exonuclease</keyword>
<keyword evidence="12" id="KW-0234">DNA repair</keyword>
<feature type="domain" description="5'-3' exonuclease" evidence="15">
    <location>
        <begin position="1"/>
        <end position="263"/>
    </location>
</feature>
<dbReference type="InterPro" id="IPR020045">
    <property type="entry name" value="DNA_polI_H3TH"/>
</dbReference>
<dbReference type="SMART" id="SM00475">
    <property type="entry name" value="53EXOc"/>
    <property type="match status" value="1"/>
</dbReference>
<comment type="catalytic activity">
    <reaction evidence="13">
        <text>DNA(n) + a 2'-deoxyribonucleoside 5'-triphosphate = DNA(n+1) + diphosphate</text>
        <dbReference type="Rhea" id="RHEA:22508"/>
        <dbReference type="Rhea" id="RHEA-COMP:17339"/>
        <dbReference type="Rhea" id="RHEA-COMP:17340"/>
        <dbReference type="ChEBI" id="CHEBI:33019"/>
        <dbReference type="ChEBI" id="CHEBI:61560"/>
        <dbReference type="ChEBI" id="CHEBI:173112"/>
        <dbReference type="EC" id="2.7.7.7"/>
    </reaction>
</comment>
<dbReference type="SUPFAM" id="SSF53098">
    <property type="entry name" value="Ribonuclease H-like"/>
    <property type="match status" value="1"/>
</dbReference>
<dbReference type="Gene3D" id="3.30.70.370">
    <property type="match status" value="1"/>
</dbReference>
<sequence length="918" mass="101706">RIFLIDAYALIYRSYFAFIKRPLTNAAGENTSAPFGFTRFLLDIRENFDPDYLAVVFDAGMSFRDIEYPEYKATREKMPDDLRASLGRIRDILDGFNDPVVELEGYEADDVIGTLAMKAIDQGLEAVIVSGDKDFYQLIGPGIHLLNPGRGGATGVASEWVTEDNASDKFGIPPAQVADYLALVGDSSDNVPGAPGIGQKTAESLLQHYEDIEELIAHAEELKPPRASKSLQENAEKVRLSKRLVTIMTDLDVQLDLESLKVQEPNNAALRDVFAELGFRRLTEQFSAAASSDTASSEEEPGKNDVSYQILDLQSDLADLVEDVRASGRVAIASEFTTKDPLVGDLVSLAFSTKSGVASYLPFGHQQAFELTLEGENQEAVENLSGLDSREMSGIKEILEDPEIEKVGHDLKRTALLLARAGVKLRGFSFDVMIASYLFDPGSRDHGVASLALKELSRTICDRKDLVGSGRSQRPFSDIPIEQAGHYLCEVADVLLGLAKHFQQRLEERSLSDLMADLEVPLIPVLVNMELAGIEIDRDFFQAMHSKLVRELDLIGEDIFKHAGGEFNLNSTHQLRQVLFENLNLPIIKKTKTGPSTDASVLEELATQGHVLPRLMIDYRELEKLRSTYVDALPQLVHGETGRIHTSFNQAVTTTGRLSSSDPNLQNIPIRTEIGREIRKGFIAGPGSVFLAVDYSQIELRVLAHFSGDAAFVGAFKEDVDVHRQTAAVIFGIPVEEVTQEMRGQAKTVSFATLYGQGAFSLANRLGISRDEAREFIEMYFERFNSVRKFFDAQIDMAREVGYVETLMGRRRYVPELQASNWSVRQFGERVAQNTPIQGTAADLMKKAMLDVHEALGSANSEARMLLQVHDELLLEVPQDEIEETRNLVVNQMEKAVELNVPLVAESGVGSTWYECKD</sequence>
<dbReference type="Pfam" id="PF00476">
    <property type="entry name" value="DNA_pol_A"/>
    <property type="match status" value="1"/>
</dbReference>
<evidence type="ECO:0000256" key="11">
    <source>
        <dbReference type="ARBA" id="ARBA00023125"/>
    </source>
</evidence>
<dbReference type="FunFam" id="1.10.150.20:FF:000002">
    <property type="entry name" value="DNA polymerase I"/>
    <property type="match status" value="1"/>
</dbReference>
<dbReference type="FunFam" id="1.10.150.20:FF:000003">
    <property type="entry name" value="DNA polymerase I"/>
    <property type="match status" value="1"/>
</dbReference>
<dbReference type="Gene3D" id="3.40.50.1010">
    <property type="entry name" value="5'-nuclease"/>
    <property type="match status" value="1"/>
</dbReference>
<keyword evidence="3" id="KW-0808">Transferase</keyword>
<dbReference type="FunFam" id="1.20.1060.10:FF:000001">
    <property type="entry name" value="DNA polymerase I"/>
    <property type="match status" value="1"/>
</dbReference>
<evidence type="ECO:0000256" key="13">
    <source>
        <dbReference type="ARBA" id="ARBA00049244"/>
    </source>
</evidence>
<dbReference type="InterPro" id="IPR002421">
    <property type="entry name" value="5-3_exonuclease"/>
</dbReference>
<evidence type="ECO:0000256" key="9">
    <source>
        <dbReference type="ARBA" id="ARBA00022839"/>
    </source>
</evidence>
<evidence type="ECO:0000256" key="8">
    <source>
        <dbReference type="ARBA" id="ARBA00022801"/>
    </source>
</evidence>
<dbReference type="InterPro" id="IPR002298">
    <property type="entry name" value="DNA_polymerase_A"/>
</dbReference>
<dbReference type="GO" id="GO:0006302">
    <property type="term" value="P:double-strand break repair"/>
    <property type="evidence" value="ECO:0007669"/>
    <property type="project" value="TreeGrafter"/>
</dbReference>
<dbReference type="InterPro" id="IPR019760">
    <property type="entry name" value="DNA-dir_DNA_pol_A_CS"/>
</dbReference>
<dbReference type="EC" id="2.7.7.7" evidence="2"/>
<dbReference type="PANTHER" id="PTHR10133:SF27">
    <property type="entry name" value="DNA POLYMERASE NU"/>
    <property type="match status" value="1"/>
</dbReference>
<gene>
    <name evidence="17" type="ORF">METZ01_LOCUS29741</name>
</gene>
<dbReference type="SMART" id="SM00279">
    <property type="entry name" value="HhH2"/>
    <property type="match status" value="1"/>
</dbReference>
<evidence type="ECO:0000256" key="5">
    <source>
        <dbReference type="ARBA" id="ARBA00022705"/>
    </source>
</evidence>
<keyword evidence="10" id="KW-0239">DNA-directed DNA polymerase</keyword>
<dbReference type="GO" id="GO:0006261">
    <property type="term" value="P:DNA-templated DNA replication"/>
    <property type="evidence" value="ECO:0007669"/>
    <property type="project" value="InterPro"/>
</dbReference>
<dbReference type="SUPFAM" id="SSF88723">
    <property type="entry name" value="PIN domain-like"/>
    <property type="match status" value="1"/>
</dbReference>
<dbReference type="PANTHER" id="PTHR10133">
    <property type="entry name" value="DNA POLYMERASE I"/>
    <property type="match status" value="1"/>
</dbReference>
<dbReference type="GO" id="GO:0003887">
    <property type="term" value="F:DNA-directed DNA polymerase activity"/>
    <property type="evidence" value="ECO:0007669"/>
    <property type="project" value="UniProtKB-KW"/>
</dbReference>
<dbReference type="Gene3D" id="1.20.1060.10">
    <property type="entry name" value="Taq DNA Polymerase, Chain T, domain 4"/>
    <property type="match status" value="1"/>
</dbReference>
<dbReference type="Pfam" id="PF01367">
    <property type="entry name" value="5_3_exonuc"/>
    <property type="match status" value="1"/>
</dbReference>
<dbReference type="InterPro" id="IPR036279">
    <property type="entry name" value="5-3_exonuclease_C_sf"/>
</dbReference>
<dbReference type="InterPro" id="IPR020046">
    <property type="entry name" value="5-3_exonucl_a-hlix_arch_N"/>
</dbReference>
<dbReference type="NCBIfam" id="NF004397">
    <property type="entry name" value="PRK05755.1"/>
    <property type="match status" value="1"/>
</dbReference>
<evidence type="ECO:0000259" key="14">
    <source>
        <dbReference type="SMART" id="SM00474"/>
    </source>
</evidence>
<dbReference type="Pfam" id="PF01612">
    <property type="entry name" value="DNA_pol_A_exo1"/>
    <property type="match status" value="1"/>
</dbReference>
<feature type="non-terminal residue" evidence="17">
    <location>
        <position position="1"/>
    </location>
</feature>
<dbReference type="Gene3D" id="3.30.420.10">
    <property type="entry name" value="Ribonuclease H-like superfamily/Ribonuclease H"/>
    <property type="match status" value="1"/>
</dbReference>
<evidence type="ECO:0000256" key="1">
    <source>
        <dbReference type="ARBA" id="ARBA00007705"/>
    </source>
</evidence>
<dbReference type="AlphaFoldDB" id="A0A381QFN2"/>
<evidence type="ECO:0000256" key="2">
    <source>
        <dbReference type="ARBA" id="ARBA00012417"/>
    </source>
</evidence>
<organism evidence="17">
    <name type="scientific">marine metagenome</name>
    <dbReference type="NCBI Taxonomy" id="408172"/>
    <lineage>
        <taxon>unclassified sequences</taxon>
        <taxon>metagenomes</taxon>
        <taxon>ecological metagenomes</taxon>
    </lineage>
</organism>
<dbReference type="SMART" id="SM00482">
    <property type="entry name" value="POLAc"/>
    <property type="match status" value="1"/>
</dbReference>
<dbReference type="InterPro" id="IPR029060">
    <property type="entry name" value="PIN-like_dom_sf"/>
</dbReference>
<evidence type="ECO:0000259" key="16">
    <source>
        <dbReference type="SMART" id="SM00482"/>
    </source>
</evidence>